<dbReference type="PANTHER" id="PTHR42928:SF5">
    <property type="entry name" value="BLR1237 PROTEIN"/>
    <property type="match status" value="1"/>
</dbReference>
<dbReference type="SUPFAM" id="SSF53850">
    <property type="entry name" value="Periplasmic binding protein-like II"/>
    <property type="match status" value="1"/>
</dbReference>
<accession>A0ABW1TU69</accession>
<evidence type="ECO:0000313" key="4">
    <source>
        <dbReference type="Proteomes" id="UP001596270"/>
    </source>
</evidence>
<dbReference type="PANTHER" id="PTHR42928">
    <property type="entry name" value="TRICARBOXYLATE-BINDING PROTEIN"/>
    <property type="match status" value="1"/>
</dbReference>
<dbReference type="RefSeq" id="WP_371437655.1">
    <property type="nucleotide sequence ID" value="NZ_JBHSRS010000014.1"/>
</dbReference>
<dbReference type="InterPro" id="IPR042100">
    <property type="entry name" value="Bug_dom1"/>
</dbReference>
<comment type="caution">
    <text evidence="3">The sequence shown here is derived from an EMBL/GenBank/DDBJ whole genome shotgun (WGS) entry which is preliminary data.</text>
</comment>
<dbReference type="PIRSF" id="PIRSF017082">
    <property type="entry name" value="YflP"/>
    <property type="match status" value="1"/>
</dbReference>
<feature type="chain" id="PRO_5046872122" evidence="2">
    <location>
        <begin position="24"/>
        <end position="325"/>
    </location>
</feature>
<evidence type="ECO:0000313" key="3">
    <source>
        <dbReference type="EMBL" id="MFC6280833.1"/>
    </source>
</evidence>
<dbReference type="Pfam" id="PF03401">
    <property type="entry name" value="TctC"/>
    <property type="match status" value="1"/>
</dbReference>
<keyword evidence="4" id="KW-1185">Reference proteome</keyword>
<evidence type="ECO:0000256" key="1">
    <source>
        <dbReference type="ARBA" id="ARBA00006987"/>
    </source>
</evidence>
<comment type="similarity">
    <text evidence="1">Belongs to the UPF0065 (bug) family.</text>
</comment>
<keyword evidence="2" id="KW-0732">Signal</keyword>
<dbReference type="CDD" id="cd13578">
    <property type="entry name" value="PBP2_Bug27"/>
    <property type="match status" value="1"/>
</dbReference>
<reference evidence="4" key="1">
    <citation type="journal article" date="2019" name="Int. J. Syst. Evol. Microbiol.">
        <title>The Global Catalogue of Microorganisms (GCM) 10K type strain sequencing project: providing services to taxonomists for standard genome sequencing and annotation.</title>
        <authorList>
            <consortium name="The Broad Institute Genomics Platform"/>
            <consortium name="The Broad Institute Genome Sequencing Center for Infectious Disease"/>
            <person name="Wu L."/>
            <person name="Ma J."/>
        </authorList>
    </citation>
    <scope>NUCLEOTIDE SEQUENCE [LARGE SCALE GENOMIC DNA]</scope>
    <source>
        <strain evidence="4">CCUG 39402</strain>
    </source>
</reference>
<dbReference type="Gene3D" id="3.40.190.10">
    <property type="entry name" value="Periplasmic binding protein-like II"/>
    <property type="match status" value="1"/>
</dbReference>
<dbReference type="Gene3D" id="3.40.190.150">
    <property type="entry name" value="Bordetella uptake gene, domain 1"/>
    <property type="match status" value="1"/>
</dbReference>
<dbReference type="EMBL" id="JBHSRS010000014">
    <property type="protein sequence ID" value="MFC6280833.1"/>
    <property type="molecule type" value="Genomic_DNA"/>
</dbReference>
<sequence>MRLFFRKAFIAAIFIGFAGSALAQAGAWPSRPVRVIVPFAPGGTVDIVSRLLADRLGTLLGQPFIVDNKPGAGGNLGTEMVVRAPNDGYTLLISGAPTHSINPHLYKNLSYDPIADMASVALIGTAPNLLIVNPQLPVKSVQELVALARSKPGTISFSSAGNGTSGHLAGELFRRQANVDIQHVPYKGQADAITAVIRGDVAFAFVTVAGTLQQVKAGRLRAIAITSKARSALAPEVPTVVQSGYADFDVLAWYSMSAPKGTSPEIVARLTRELDKIMKEPATLERFTTLGAEPSFLSGQAFVDFMVRDSARWGKVIRDANVTTN</sequence>
<proteinExistence type="inferred from homology"/>
<name>A0ABW1TU69_9BURK</name>
<organism evidence="3 4">
    <name type="scientific">Polaromonas aquatica</name>
    <dbReference type="NCBI Taxonomy" id="332657"/>
    <lineage>
        <taxon>Bacteria</taxon>
        <taxon>Pseudomonadati</taxon>
        <taxon>Pseudomonadota</taxon>
        <taxon>Betaproteobacteria</taxon>
        <taxon>Burkholderiales</taxon>
        <taxon>Comamonadaceae</taxon>
        <taxon>Polaromonas</taxon>
    </lineage>
</organism>
<dbReference type="Proteomes" id="UP001596270">
    <property type="component" value="Unassembled WGS sequence"/>
</dbReference>
<gene>
    <name evidence="3" type="ORF">ACFQND_06265</name>
</gene>
<feature type="signal peptide" evidence="2">
    <location>
        <begin position="1"/>
        <end position="23"/>
    </location>
</feature>
<protein>
    <submittedName>
        <fullName evidence="3">Bug family tripartite tricarboxylate transporter substrate binding protein</fullName>
    </submittedName>
</protein>
<dbReference type="InterPro" id="IPR005064">
    <property type="entry name" value="BUG"/>
</dbReference>
<evidence type="ECO:0000256" key="2">
    <source>
        <dbReference type="SAM" id="SignalP"/>
    </source>
</evidence>